<proteinExistence type="predicted"/>
<evidence type="ECO:0000313" key="6">
    <source>
        <dbReference type="EMBL" id="KAL0398251.1"/>
    </source>
</evidence>
<evidence type="ECO:0000256" key="1">
    <source>
        <dbReference type="ARBA" id="ARBA00004123"/>
    </source>
</evidence>
<accession>A0AAW2T3R7</accession>
<protein>
    <submittedName>
        <fullName evidence="6">Protein POLLENLESS 3-LIKE 2</fullName>
    </submittedName>
</protein>
<gene>
    <name evidence="6" type="ORF">Sradi_2168400</name>
</gene>
<evidence type="ECO:0000256" key="3">
    <source>
        <dbReference type="ARBA" id="ARBA00022803"/>
    </source>
</evidence>
<keyword evidence="3" id="KW-0802">TPR repeat</keyword>
<comment type="subcellular location">
    <subcellularLocation>
        <location evidence="1">Nucleus</location>
    </subcellularLocation>
</comment>
<sequence>MLQLKLKQVEEGIAFGGKRTKLARSQGKKIHITVEKEYSRLLGNLAWAYMQQKNFKSAEENYRSQILLQAIKDSCDKGHIDESHVKSYERASQMLVELESQRVLKPMKQTEHCNESGIARQFADGHLNKMEPFGGQWDSGFYFRKNCDDNNGMQSSPLHLSVDKMKNEAFTEQTCEKRADSDWRTNRYQPNMGHGTHWRKNVNHYSTASPAGMRQISEKHFPFTGGDWRKNSSDNLDGNSGFLEPLETNGERMNPLAYDCKKSSTEESDLPLDFSAKYAETKEICDRISGQCCRLTSAVSIWPSNCKDEEHLQTGRITCEDKKSWADMVEEDEQELVSWRNDFPQSYSDNQSQESLLSIQTPADIAVGSMIQEGFNDENVDSNIISETTPKSLRQAEKLSEQIELIDLGRGYFTQPEKTTLSTNQAVRRSLYFDQNHKPGTAKDCCTSPLRIKVFNFERQGLELPEDVCSTKSIKRRNRLQVFQDITLTPESSDLDITQKN</sequence>
<keyword evidence="4" id="KW-0175">Coiled coil</keyword>
<dbReference type="InterPro" id="IPR044961">
    <property type="entry name" value="MS5/SDI1"/>
</dbReference>
<dbReference type="GO" id="GO:0005634">
    <property type="term" value="C:nucleus"/>
    <property type="evidence" value="ECO:0007669"/>
    <property type="project" value="UniProtKB-SubCell"/>
</dbReference>
<dbReference type="AlphaFoldDB" id="A0AAW2T3R7"/>
<keyword evidence="2" id="KW-0677">Repeat</keyword>
<keyword evidence="5" id="KW-0539">Nucleus</keyword>
<dbReference type="PANTHER" id="PTHR36326:SF4">
    <property type="entry name" value="PROTEIN POLLENLESS 3-LIKE 1"/>
    <property type="match status" value="1"/>
</dbReference>
<reference evidence="6" key="2">
    <citation type="journal article" date="2024" name="Plant">
        <title>Genomic evolution and insights into agronomic trait innovations of Sesamum species.</title>
        <authorList>
            <person name="Miao H."/>
            <person name="Wang L."/>
            <person name="Qu L."/>
            <person name="Liu H."/>
            <person name="Sun Y."/>
            <person name="Le M."/>
            <person name="Wang Q."/>
            <person name="Wei S."/>
            <person name="Zheng Y."/>
            <person name="Lin W."/>
            <person name="Duan Y."/>
            <person name="Cao H."/>
            <person name="Xiong S."/>
            <person name="Wang X."/>
            <person name="Wei L."/>
            <person name="Li C."/>
            <person name="Ma Q."/>
            <person name="Ju M."/>
            <person name="Zhao R."/>
            <person name="Li G."/>
            <person name="Mu C."/>
            <person name="Tian Q."/>
            <person name="Mei H."/>
            <person name="Zhang T."/>
            <person name="Gao T."/>
            <person name="Zhang H."/>
        </authorList>
    </citation>
    <scope>NUCLEOTIDE SEQUENCE</scope>
    <source>
        <strain evidence="6">G02</strain>
    </source>
</reference>
<dbReference type="PANTHER" id="PTHR36326">
    <property type="entry name" value="PROTEIN POLLENLESS 3-LIKE 2"/>
    <property type="match status" value="1"/>
</dbReference>
<evidence type="ECO:0000256" key="2">
    <source>
        <dbReference type="ARBA" id="ARBA00022737"/>
    </source>
</evidence>
<dbReference type="EMBL" id="JACGWJ010000009">
    <property type="protein sequence ID" value="KAL0398251.1"/>
    <property type="molecule type" value="Genomic_DNA"/>
</dbReference>
<comment type="caution">
    <text evidence="6">The sequence shown here is derived from an EMBL/GenBank/DDBJ whole genome shotgun (WGS) entry which is preliminary data.</text>
</comment>
<organism evidence="6">
    <name type="scientific">Sesamum radiatum</name>
    <name type="common">Black benniseed</name>
    <dbReference type="NCBI Taxonomy" id="300843"/>
    <lineage>
        <taxon>Eukaryota</taxon>
        <taxon>Viridiplantae</taxon>
        <taxon>Streptophyta</taxon>
        <taxon>Embryophyta</taxon>
        <taxon>Tracheophyta</taxon>
        <taxon>Spermatophyta</taxon>
        <taxon>Magnoliopsida</taxon>
        <taxon>eudicotyledons</taxon>
        <taxon>Gunneridae</taxon>
        <taxon>Pentapetalae</taxon>
        <taxon>asterids</taxon>
        <taxon>lamiids</taxon>
        <taxon>Lamiales</taxon>
        <taxon>Pedaliaceae</taxon>
        <taxon>Sesamum</taxon>
    </lineage>
</organism>
<name>A0AAW2T3R7_SESRA</name>
<evidence type="ECO:0000256" key="4">
    <source>
        <dbReference type="ARBA" id="ARBA00023054"/>
    </source>
</evidence>
<reference evidence="6" key="1">
    <citation type="submission" date="2020-06" db="EMBL/GenBank/DDBJ databases">
        <authorList>
            <person name="Li T."/>
            <person name="Hu X."/>
            <person name="Zhang T."/>
            <person name="Song X."/>
            <person name="Zhang H."/>
            <person name="Dai N."/>
            <person name="Sheng W."/>
            <person name="Hou X."/>
            <person name="Wei L."/>
        </authorList>
    </citation>
    <scope>NUCLEOTIDE SEQUENCE</scope>
    <source>
        <strain evidence="6">G02</strain>
        <tissue evidence="6">Leaf</tissue>
    </source>
</reference>
<evidence type="ECO:0000256" key="5">
    <source>
        <dbReference type="ARBA" id="ARBA00023242"/>
    </source>
</evidence>